<dbReference type="Pfam" id="PF22891">
    <property type="entry name" value="KH_PNO1_2nd"/>
    <property type="match status" value="1"/>
</dbReference>
<comment type="subcellular location">
    <subcellularLocation>
        <location evidence="1">Nucleus</location>
        <location evidence="1">Nucleolus</location>
    </subcellularLocation>
</comment>
<dbReference type="Gene3D" id="3.30.1370.10">
    <property type="entry name" value="K Homology domain, type 1"/>
    <property type="match status" value="1"/>
</dbReference>
<comment type="similarity">
    <text evidence="2">Belongs to the PNO1 family.</text>
</comment>
<dbReference type="CDD" id="cd22392">
    <property type="entry name" value="KH-I_PNO1_rpt2"/>
    <property type="match status" value="1"/>
</dbReference>
<proteinExistence type="inferred from homology"/>
<dbReference type="GO" id="GO:0005730">
    <property type="term" value="C:nucleolus"/>
    <property type="evidence" value="ECO:0007669"/>
    <property type="project" value="UniProtKB-SubCell"/>
</dbReference>
<evidence type="ECO:0000256" key="2">
    <source>
        <dbReference type="ARBA" id="ARBA00007515"/>
    </source>
</evidence>
<evidence type="ECO:0000256" key="1">
    <source>
        <dbReference type="ARBA" id="ARBA00004604"/>
    </source>
</evidence>
<dbReference type="Proteomes" id="UP000289340">
    <property type="component" value="Chromosome 18"/>
</dbReference>
<keyword evidence="4" id="KW-0539">Nucleus</keyword>
<feature type="region of interest" description="Disordered" evidence="5">
    <location>
        <begin position="1"/>
        <end position="31"/>
    </location>
</feature>
<dbReference type="InterPro" id="IPR036612">
    <property type="entry name" value="KH_dom_type_1_sf"/>
</dbReference>
<dbReference type="PANTHER" id="PTHR12826:SF13">
    <property type="entry name" value="RNA-BINDING PROTEIN PNO1"/>
    <property type="match status" value="1"/>
</dbReference>
<dbReference type="SMART" id="SM00322">
    <property type="entry name" value="KH"/>
    <property type="match status" value="1"/>
</dbReference>
<feature type="domain" description="K Homology" evidence="6">
    <location>
        <begin position="125"/>
        <end position="198"/>
    </location>
</feature>
<reference evidence="7 8" key="1">
    <citation type="submission" date="2018-09" db="EMBL/GenBank/DDBJ databases">
        <title>A high-quality reference genome of wild soybean provides a powerful tool to mine soybean genomes.</title>
        <authorList>
            <person name="Xie M."/>
            <person name="Chung C.Y.L."/>
            <person name="Li M.-W."/>
            <person name="Wong F.-L."/>
            <person name="Chan T.-F."/>
            <person name="Lam H.-M."/>
        </authorList>
    </citation>
    <scope>NUCLEOTIDE SEQUENCE [LARGE SCALE GENOMIC DNA]</scope>
    <source>
        <strain evidence="8">cv. W05</strain>
        <tissue evidence="7">Hypocotyl of etiolated seedlings</tissue>
    </source>
</reference>
<keyword evidence="3" id="KW-0694">RNA-binding</keyword>
<keyword evidence="8" id="KW-1185">Reference proteome</keyword>
<dbReference type="SUPFAM" id="SSF54791">
    <property type="entry name" value="Eukaryotic type KH-domain (KH-domain type I)"/>
    <property type="match status" value="1"/>
</dbReference>
<organism evidence="7 8">
    <name type="scientific">Glycine soja</name>
    <name type="common">Wild soybean</name>
    <dbReference type="NCBI Taxonomy" id="3848"/>
    <lineage>
        <taxon>Eukaryota</taxon>
        <taxon>Viridiplantae</taxon>
        <taxon>Streptophyta</taxon>
        <taxon>Embryophyta</taxon>
        <taxon>Tracheophyta</taxon>
        <taxon>Spermatophyta</taxon>
        <taxon>Magnoliopsida</taxon>
        <taxon>eudicotyledons</taxon>
        <taxon>Gunneridae</taxon>
        <taxon>Pentapetalae</taxon>
        <taxon>rosids</taxon>
        <taxon>fabids</taxon>
        <taxon>Fabales</taxon>
        <taxon>Fabaceae</taxon>
        <taxon>Papilionoideae</taxon>
        <taxon>50 kb inversion clade</taxon>
        <taxon>NPAAA clade</taxon>
        <taxon>indigoferoid/millettioid clade</taxon>
        <taxon>Phaseoleae</taxon>
        <taxon>Glycine</taxon>
        <taxon>Glycine subgen. Soja</taxon>
    </lineage>
</organism>
<evidence type="ECO:0000256" key="3">
    <source>
        <dbReference type="ARBA" id="ARBA00022884"/>
    </source>
</evidence>
<evidence type="ECO:0000259" key="6">
    <source>
        <dbReference type="SMART" id="SM00322"/>
    </source>
</evidence>
<comment type="caution">
    <text evidence="7">The sequence shown here is derived from an EMBL/GenBank/DDBJ whole genome shotgun (WGS) entry which is preliminary data.</text>
</comment>
<sequence>MESNQAASSMEVETVPSEAKLLPPKPKFEPLKPHEMSDGQVQFRKVNVPPHRYTPLKKAWMDIYTPIYEQMKIDVRMNLKARRVELKTRPDTPDISNLQKCADFVHAFMLGFDVIDAIALLRLDELYIESFEIKDVKTLRGDHLSRAIGRLSGKGGKTKFAIENASKTRIVIADTKIHILGSFANIKIARDSLCSLILGSPAGKVYSKLRAVTARLAERLFSKLLIKILRRIMGSAGVENHLHGLDIFSFLTSSLTLDSSSRAAAAAAAATAHRFHRRHRNRLFLHDAVVFNVVGLF</sequence>
<dbReference type="InterPro" id="IPR055212">
    <property type="entry name" value="KH-I_PNO1_first"/>
</dbReference>
<dbReference type="InterPro" id="IPR055211">
    <property type="entry name" value="KH_PNO1_2nd"/>
</dbReference>
<dbReference type="GO" id="GO:0003723">
    <property type="term" value="F:RNA binding"/>
    <property type="evidence" value="ECO:0007669"/>
    <property type="project" value="UniProtKB-KW"/>
</dbReference>
<evidence type="ECO:0000313" key="7">
    <source>
        <dbReference type="EMBL" id="RZB51059.1"/>
    </source>
</evidence>
<gene>
    <name evidence="7" type="ORF">D0Y65_047770</name>
</gene>
<dbReference type="CDD" id="cd22391">
    <property type="entry name" value="KH-I_PNO1_rpt1"/>
    <property type="match status" value="1"/>
</dbReference>
<dbReference type="AlphaFoldDB" id="A0A445FQ87"/>
<evidence type="ECO:0000256" key="4">
    <source>
        <dbReference type="ARBA" id="ARBA00023242"/>
    </source>
</evidence>
<accession>A0A445FQ87</accession>
<name>A0A445FQ87_GLYSO</name>
<dbReference type="PANTHER" id="PTHR12826">
    <property type="entry name" value="RIBONUCLEASE Y"/>
    <property type="match status" value="1"/>
</dbReference>
<dbReference type="EMBL" id="QZWG01000018">
    <property type="protein sequence ID" value="RZB51059.1"/>
    <property type="molecule type" value="Genomic_DNA"/>
</dbReference>
<evidence type="ECO:0000313" key="8">
    <source>
        <dbReference type="Proteomes" id="UP000289340"/>
    </source>
</evidence>
<dbReference type="FunFam" id="3.30.1370.10:FF:000009">
    <property type="entry name" value="RNA-binding protein PNO1"/>
    <property type="match status" value="1"/>
</dbReference>
<dbReference type="InterPro" id="IPR004087">
    <property type="entry name" value="KH_dom"/>
</dbReference>
<evidence type="ECO:0000256" key="5">
    <source>
        <dbReference type="SAM" id="MobiDB-lite"/>
    </source>
</evidence>
<protein>
    <submittedName>
        <fullName evidence="7">RNA-binding protein pno1</fullName>
    </submittedName>
</protein>